<evidence type="ECO:0000256" key="1">
    <source>
        <dbReference type="ARBA" id="ARBA00004651"/>
    </source>
</evidence>
<evidence type="ECO:0000256" key="5">
    <source>
        <dbReference type="ARBA" id="ARBA00023136"/>
    </source>
</evidence>
<feature type="transmembrane region" description="Helical" evidence="7">
    <location>
        <begin position="624"/>
        <end position="646"/>
    </location>
</feature>
<feature type="region of interest" description="Disordered" evidence="6">
    <location>
        <begin position="400"/>
        <end position="421"/>
    </location>
</feature>
<gene>
    <name evidence="9" type="ordered locus">Caci_6982</name>
</gene>
<dbReference type="Pfam" id="PF03176">
    <property type="entry name" value="MMPL"/>
    <property type="match status" value="2"/>
</dbReference>
<name>C7Q543_CATAD</name>
<feature type="transmembrane region" description="Helical" evidence="7">
    <location>
        <begin position="362"/>
        <end position="390"/>
    </location>
</feature>
<evidence type="ECO:0000256" key="6">
    <source>
        <dbReference type="SAM" id="MobiDB-lite"/>
    </source>
</evidence>
<feature type="transmembrane region" description="Helical" evidence="7">
    <location>
        <begin position="666"/>
        <end position="686"/>
    </location>
</feature>
<sequence length="794" mass="83560">MRHVARCRAARDPTAPGARPTTTQHAPQTTPVVPPIGGHEVQPVEAVGGTEAPASIYAMTKLPVRVARWSAGHPWRAITGWFLFVVLCLGIGTAVGGNAAKSADFRIGEAGRAEALAAQGGLQQRPVERVLITANPGAGRLDVAAATAAALDVTARMRALPDVDSVSGPIRSADGTALRLDVVIKGPELEGDQHVDALRAQTAQAQAAHPSLRIEETGDSSIGKAVDALRDKDLSKTEMIALPITLITMLVVFASIAMALVPLLLAISSILAAVGLSMLASHVFPDTGVGVNIILLIGMAVGVDYTLFYLKREREERARSGGRMSPQAVVEVAAATSGRAVVVSGLAVMVSSATMYLADDVIFANIATAAIVVTLVAVISSMTVLPALLAKLGARAQRRRERKQARAGLRHKTARTRQPESGAGPVISALLRATSKRPAVTLAAGVIALLALASPLLGLNLTDMGPETYPRTIPAMQTFDRLNTAFPELKAMNQVVVSADASRAQEVRAALDDLAQRAKSDPDMAGTATLRTSTDGRVSLLELAVPHYVSDKAARQSLKDIRENYLPATVGKLPGVEAAVTGDVARFADYPEHQKQKLPLIVGALLLATFAMTVFAFRSVVLGLIGMLLNLLSAGASLGLLVLVFQGTWAEGLLSFHSTGSIGSRVPLLLFVILFGLSMDYQVFVISRIREAALSGVPTRQAVLQGIGGSARVVTSAALVMVTVFASFVPLHIMEMKQMGFSLASAVLLDAFVIRVVILPSLMLLLGNANWWPSRGMRRAQTAESADRPLVKVG</sequence>
<dbReference type="KEGG" id="cai:Caci_6982"/>
<dbReference type="Proteomes" id="UP000000851">
    <property type="component" value="Chromosome"/>
</dbReference>
<dbReference type="eggNOG" id="COG2409">
    <property type="taxonomic scope" value="Bacteria"/>
</dbReference>
<dbReference type="STRING" id="479433.Caci_6982"/>
<feature type="transmembrane region" description="Helical" evidence="7">
    <location>
        <begin position="240"/>
        <end position="267"/>
    </location>
</feature>
<feature type="domain" description="Membrane transport protein MMPL" evidence="8">
    <location>
        <begin position="138"/>
        <end position="419"/>
    </location>
</feature>
<organism evidence="9 10">
    <name type="scientific">Catenulispora acidiphila (strain DSM 44928 / JCM 14897 / NBRC 102108 / NRRL B-24433 / ID139908)</name>
    <dbReference type="NCBI Taxonomy" id="479433"/>
    <lineage>
        <taxon>Bacteria</taxon>
        <taxon>Bacillati</taxon>
        <taxon>Actinomycetota</taxon>
        <taxon>Actinomycetes</taxon>
        <taxon>Catenulisporales</taxon>
        <taxon>Catenulisporaceae</taxon>
        <taxon>Catenulispora</taxon>
    </lineage>
</organism>
<feature type="transmembrane region" description="Helical" evidence="7">
    <location>
        <begin position="707"/>
        <end position="729"/>
    </location>
</feature>
<dbReference type="AlphaFoldDB" id="C7Q543"/>
<feature type="transmembrane region" description="Helical" evidence="7">
    <location>
        <begin position="439"/>
        <end position="459"/>
    </location>
</feature>
<evidence type="ECO:0000256" key="4">
    <source>
        <dbReference type="ARBA" id="ARBA00022989"/>
    </source>
</evidence>
<comment type="subcellular location">
    <subcellularLocation>
        <location evidence="1">Cell membrane</location>
        <topology evidence="1">Multi-pass membrane protein</topology>
    </subcellularLocation>
</comment>
<feature type="transmembrane region" description="Helical" evidence="7">
    <location>
        <begin position="78"/>
        <end position="97"/>
    </location>
</feature>
<reference evidence="9 10" key="1">
    <citation type="journal article" date="2009" name="Stand. Genomic Sci.">
        <title>Complete genome sequence of Catenulispora acidiphila type strain (ID 139908).</title>
        <authorList>
            <person name="Copeland A."/>
            <person name="Lapidus A."/>
            <person name="Glavina Del Rio T."/>
            <person name="Nolan M."/>
            <person name="Lucas S."/>
            <person name="Chen F."/>
            <person name="Tice H."/>
            <person name="Cheng J.F."/>
            <person name="Bruce D."/>
            <person name="Goodwin L."/>
            <person name="Pitluck S."/>
            <person name="Mikhailova N."/>
            <person name="Pati A."/>
            <person name="Ivanova N."/>
            <person name="Mavromatis K."/>
            <person name="Chen A."/>
            <person name="Palaniappan K."/>
            <person name="Chain P."/>
            <person name="Land M."/>
            <person name="Hauser L."/>
            <person name="Chang Y.J."/>
            <person name="Jeffries C.D."/>
            <person name="Chertkov O."/>
            <person name="Brettin T."/>
            <person name="Detter J.C."/>
            <person name="Han C."/>
            <person name="Ali Z."/>
            <person name="Tindall B.J."/>
            <person name="Goker M."/>
            <person name="Bristow J."/>
            <person name="Eisen J.A."/>
            <person name="Markowitz V."/>
            <person name="Hugenholtz P."/>
            <person name="Kyrpides N.C."/>
            <person name="Klenk H.P."/>
        </authorList>
    </citation>
    <scope>NUCLEOTIDE SEQUENCE [LARGE SCALE GENOMIC DNA]</scope>
    <source>
        <strain evidence="10">DSM 44928 / JCM 14897 / NBRC 102108 / NRRL B-24433 / ID139908</strain>
    </source>
</reference>
<feature type="transmembrane region" description="Helical" evidence="7">
    <location>
        <begin position="741"/>
        <end position="769"/>
    </location>
</feature>
<proteinExistence type="predicted"/>
<keyword evidence="2" id="KW-1003">Cell membrane</keyword>
<protein>
    <submittedName>
        <fullName evidence="9">MMPL domain protein</fullName>
    </submittedName>
</protein>
<keyword evidence="4 7" id="KW-1133">Transmembrane helix</keyword>
<evidence type="ECO:0000313" key="9">
    <source>
        <dbReference type="EMBL" id="ACU75812.1"/>
    </source>
</evidence>
<evidence type="ECO:0000256" key="7">
    <source>
        <dbReference type="SAM" id="Phobius"/>
    </source>
</evidence>
<evidence type="ECO:0000259" key="8">
    <source>
        <dbReference type="Pfam" id="PF03176"/>
    </source>
</evidence>
<dbReference type="EMBL" id="CP001700">
    <property type="protein sequence ID" value="ACU75812.1"/>
    <property type="molecule type" value="Genomic_DNA"/>
</dbReference>
<dbReference type="InParanoid" id="C7Q543"/>
<feature type="domain" description="Membrane transport protein MMPL" evidence="8">
    <location>
        <begin position="470"/>
        <end position="778"/>
    </location>
</feature>
<feature type="transmembrane region" description="Helical" evidence="7">
    <location>
        <begin position="598"/>
        <end position="617"/>
    </location>
</feature>
<dbReference type="GO" id="GO:0005886">
    <property type="term" value="C:plasma membrane"/>
    <property type="evidence" value="ECO:0007669"/>
    <property type="project" value="UniProtKB-SubCell"/>
</dbReference>
<keyword evidence="3 7" id="KW-0812">Transmembrane</keyword>
<feature type="transmembrane region" description="Helical" evidence="7">
    <location>
        <begin position="287"/>
        <end position="307"/>
    </location>
</feature>
<evidence type="ECO:0000256" key="2">
    <source>
        <dbReference type="ARBA" id="ARBA00022475"/>
    </source>
</evidence>
<dbReference type="SUPFAM" id="SSF82866">
    <property type="entry name" value="Multidrug efflux transporter AcrB transmembrane domain"/>
    <property type="match status" value="2"/>
</dbReference>
<keyword evidence="10" id="KW-1185">Reference proteome</keyword>
<dbReference type="HOGENOM" id="CLU_005108_5_2_11"/>
<evidence type="ECO:0000313" key="10">
    <source>
        <dbReference type="Proteomes" id="UP000000851"/>
    </source>
</evidence>
<dbReference type="InterPro" id="IPR050545">
    <property type="entry name" value="Mycobact_MmpL"/>
</dbReference>
<dbReference type="InterPro" id="IPR004869">
    <property type="entry name" value="MMPL_dom"/>
</dbReference>
<dbReference type="PANTHER" id="PTHR33406">
    <property type="entry name" value="MEMBRANE PROTEIN MJ1562-RELATED"/>
    <property type="match status" value="1"/>
</dbReference>
<feature type="compositionally biased region" description="Basic residues" evidence="6">
    <location>
        <begin position="400"/>
        <end position="415"/>
    </location>
</feature>
<accession>C7Q543</accession>
<evidence type="ECO:0000256" key="3">
    <source>
        <dbReference type="ARBA" id="ARBA00022692"/>
    </source>
</evidence>
<feature type="compositionally biased region" description="Low complexity" evidence="6">
    <location>
        <begin position="20"/>
        <end position="31"/>
    </location>
</feature>
<dbReference type="PANTHER" id="PTHR33406:SF13">
    <property type="entry name" value="MEMBRANE PROTEIN YDFJ"/>
    <property type="match status" value="1"/>
</dbReference>
<feature type="region of interest" description="Disordered" evidence="6">
    <location>
        <begin position="1"/>
        <end position="35"/>
    </location>
</feature>
<dbReference type="Gene3D" id="1.20.1640.10">
    <property type="entry name" value="Multidrug efflux transporter AcrB transmembrane domain"/>
    <property type="match status" value="2"/>
</dbReference>
<keyword evidence="5 7" id="KW-0472">Membrane</keyword>